<gene>
    <name evidence="7" type="ORF">M6D89_03695</name>
</gene>
<evidence type="ECO:0000256" key="4">
    <source>
        <dbReference type="PIRSR" id="PIRSR006278-1"/>
    </source>
</evidence>
<protein>
    <submittedName>
        <fullName evidence="7">Pyridoxal-phosphate dependent enzyme</fullName>
    </submittedName>
</protein>
<dbReference type="RefSeq" id="WP_253966677.1">
    <property type="nucleotide sequence ID" value="NZ_JAMFTH010000001.1"/>
</dbReference>
<feature type="domain" description="Tryptophan synthase beta chain-like PALP" evidence="6">
    <location>
        <begin position="25"/>
        <end position="196"/>
    </location>
</feature>
<evidence type="ECO:0000256" key="1">
    <source>
        <dbReference type="ARBA" id="ARBA00001933"/>
    </source>
</evidence>
<dbReference type="EMBL" id="JAMFTH010000001">
    <property type="protein sequence ID" value="MCP8898398.1"/>
    <property type="molecule type" value="Genomic_DNA"/>
</dbReference>
<reference evidence="7" key="2">
    <citation type="submission" date="2023-01" db="EMBL/GenBank/DDBJ databases">
        <title>Gilvimarinus xylanilyticus HB14 isolated from Caulerpa lentillifera aquaculture base in Hainan, China.</title>
        <authorList>
            <person name="Zhang Y.-J."/>
        </authorList>
    </citation>
    <scope>NUCLEOTIDE SEQUENCE</scope>
    <source>
        <strain evidence="7">HB14</strain>
    </source>
</reference>
<name>A0A9X2HTV9_9GAMM</name>
<feature type="modified residue" description="N6-(pyridoxal phosphate)lysine" evidence="5">
    <location>
        <position position="51"/>
    </location>
</feature>
<dbReference type="InterPro" id="IPR027278">
    <property type="entry name" value="ACCD_DCysDesulf"/>
</dbReference>
<dbReference type="InterPro" id="IPR036052">
    <property type="entry name" value="TrpB-like_PALP_sf"/>
</dbReference>
<proteinExistence type="inferred from homology"/>
<dbReference type="AlphaFoldDB" id="A0A9X2HTV9"/>
<accession>A0A9X2HTV9</accession>
<organism evidence="7 8">
    <name type="scientific">Gilvimarinus xylanilyticus</name>
    <dbReference type="NCBI Taxonomy" id="2944139"/>
    <lineage>
        <taxon>Bacteria</taxon>
        <taxon>Pseudomonadati</taxon>
        <taxon>Pseudomonadota</taxon>
        <taxon>Gammaproteobacteria</taxon>
        <taxon>Cellvibrionales</taxon>
        <taxon>Cellvibrionaceae</taxon>
        <taxon>Gilvimarinus</taxon>
    </lineage>
</organism>
<sequence length="311" mass="34309">MNCRSGIDEDLLNRALRVRYDVLRLPECESRGINLLFRRDDLIDRHCSGNKYYKLYYNIRAAREAGCHTLVTAGGAWSNHLLATAYGAAQHGLRARGVVRGQRPERLSDTLRDAQKAGMELKFVSRHEYLSLAQRSGAFRGEFYVPEGGANEAGERGAEALGQAIGATQDLSHACVCVPVGTGGTLSGLVRGLPENTLSLGFSVLKDGRACSQLGTQLAPGHWRLLWGFHGKGYGRALPAPLLAFWRDFERRHAIALDPVYTLKMLWGIERLAALNYWPQGTKVIAVHTGGLQGRRGFSQVIDWPQPIMDV</sequence>
<evidence type="ECO:0000256" key="2">
    <source>
        <dbReference type="ARBA" id="ARBA00008639"/>
    </source>
</evidence>
<dbReference type="Pfam" id="PF00291">
    <property type="entry name" value="PALP"/>
    <property type="match status" value="1"/>
</dbReference>
<comment type="caution">
    <text evidence="7">The sequence shown here is derived from an EMBL/GenBank/DDBJ whole genome shotgun (WGS) entry which is preliminary data.</text>
</comment>
<dbReference type="PIRSF" id="PIRSF006278">
    <property type="entry name" value="ACCD_DCysDesulf"/>
    <property type="match status" value="1"/>
</dbReference>
<comment type="similarity">
    <text evidence="2">Belongs to the ACC deaminase/D-cysteine desulfhydrase family.</text>
</comment>
<evidence type="ECO:0000256" key="3">
    <source>
        <dbReference type="ARBA" id="ARBA00022898"/>
    </source>
</evidence>
<dbReference type="GO" id="GO:0019148">
    <property type="term" value="F:D-cysteine desulfhydrase activity"/>
    <property type="evidence" value="ECO:0007669"/>
    <property type="project" value="TreeGrafter"/>
</dbReference>
<dbReference type="SUPFAM" id="SSF53686">
    <property type="entry name" value="Tryptophan synthase beta subunit-like PLP-dependent enzymes"/>
    <property type="match status" value="1"/>
</dbReference>
<keyword evidence="8" id="KW-1185">Reference proteome</keyword>
<evidence type="ECO:0000259" key="6">
    <source>
        <dbReference type="Pfam" id="PF00291"/>
    </source>
</evidence>
<keyword evidence="3 5" id="KW-0663">Pyridoxal phosphate</keyword>
<feature type="active site" description="Nucleophile" evidence="4">
    <location>
        <position position="78"/>
    </location>
</feature>
<dbReference type="Gene3D" id="3.40.50.1100">
    <property type="match status" value="2"/>
</dbReference>
<reference evidence="7" key="1">
    <citation type="submission" date="2022-05" db="EMBL/GenBank/DDBJ databases">
        <authorList>
            <person name="Sun H.-N."/>
        </authorList>
    </citation>
    <scope>NUCLEOTIDE SEQUENCE</scope>
    <source>
        <strain evidence="7">HB14</strain>
    </source>
</reference>
<evidence type="ECO:0000313" key="7">
    <source>
        <dbReference type="EMBL" id="MCP8898398.1"/>
    </source>
</evidence>
<dbReference type="Proteomes" id="UP001139319">
    <property type="component" value="Unassembled WGS sequence"/>
</dbReference>
<dbReference type="PANTHER" id="PTHR43780">
    <property type="entry name" value="1-AMINOCYCLOPROPANE-1-CARBOXYLATE DEAMINASE-RELATED"/>
    <property type="match status" value="1"/>
</dbReference>
<dbReference type="PANTHER" id="PTHR43780:SF2">
    <property type="entry name" value="1-AMINOCYCLOPROPANE-1-CARBOXYLATE DEAMINASE-RELATED"/>
    <property type="match status" value="1"/>
</dbReference>
<comment type="cofactor">
    <cofactor evidence="1">
        <name>pyridoxal 5'-phosphate</name>
        <dbReference type="ChEBI" id="CHEBI:597326"/>
    </cofactor>
</comment>
<evidence type="ECO:0000313" key="8">
    <source>
        <dbReference type="Proteomes" id="UP001139319"/>
    </source>
</evidence>
<evidence type="ECO:0000256" key="5">
    <source>
        <dbReference type="PIRSR" id="PIRSR006278-2"/>
    </source>
</evidence>
<dbReference type="InterPro" id="IPR001926">
    <property type="entry name" value="TrpB-like_PALP"/>
</dbReference>